<dbReference type="RefSeq" id="WP_150379867.1">
    <property type="nucleotide sequence ID" value="NZ_RZUH01000009.1"/>
</dbReference>
<gene>
    <name evidence="2" type="ORF">EMO91_10275</name>
</gene>
<evidence type="ECO:0000256" key="1">
    <source>
        <dbReference type="SAM" id="MobiDB-lite"/>
    </source>
</evidence>
<dbReference type="Proteomes" id="UP000410049">
    <property type="component" value="Unassembled WGS sequence"/>
</dbReference>
<feature type="region of interest" description="Disordered" evidence="1">
    <location>
        <begin position="1"/>
        <end position="66"/>
    </location>
</feature>
<accession>A0A5M9ZH16</accession>
<proteinExistence type="predicted"/>
<comment type="caution">
    <text evidence="2">The sequence shown here is derived from an EMBL/GenBank/DDBJ whole genome shotgun (WGS) entry which is preliminary data.</text>
</comment>
<dbReference type="EMBL" id="RZUH01000009">
    <property type="protein sequence ID" value="KAA8826911.1"/>
    <property type="molecule type" value="Genomic_DNA"/>
</dbReference>
<evidence type="ECO:0000313" key="3">
    <source>
        <dbReference type="Proteomes" id="UP000410049"/>
    </source>
</evidence>
<protein>
    <submittedName>
        <fullName evidence="2">Uncharacterized protein</fullName>
    </submittedName>
</protein>
<name>A0A5M9ZH16_9BIFI</name>
<feature type="compositionally biased region" description="Basic and acidic residues" evidence="1">
    <location>
        <begin position="1"/>
        <end position="10"/>
    </location>
</feature>
<organism evidence="2 3">
    <name type="scientific">Bifidobacterium myosotis</name>
    <dbReference type="NCBI Taxonomy" id="1630166"/>
    <lineage>
        <taxon>Bacteria</taxon>
        <taxon>Bacillati</taxon>
        <taxon>Actinomycetota</taxon>
        <taxon>Actinomycetes</taxon>
        <taxon>Bifidobacteriales</taxon>
        <taxon>Bifidobacteriaceae</taxon>
        <taxon>Bifidobacterium</taxon>
    </lineage>
</organism>
<sequence>MTRDRNDRSHKPSGTPDGGQYDTEDRGGRADDVEPPMSAAPIGRDRRDAMKTGGPRDRGGLAALRADAVAPAADGATPAAPPAGRGRAAWLRDAIARLDHADEAGVDMAPIDRDRRSIWREGGPRDRKGLADHWDDPAWLDARAGRIDDELHDGSDDETIQSSMDRHVAMLETAPTVTPEYVHAVDAYERHRRTHPAEIRGFEKRRGRPITSTREAAAYMMARAELYRDDAALDAVGDRMGRGDLQGAADAIRSSRDPWQTMRDHGDRLSGRYGLDADEARVVARYDDYDGADHVDGKALSAMEARRAMAAELKGLRADGGRRPSA</sequence>
<feature type="compositionally biased region" description="Basic and acidic residues" evidence="1">
    <location>
        <begin position="23"/>
        <end position="32"/>
    </location>
</feature>
<evidence type="ECO:0000313" key="2">
    <source>
        <dbReference type="EMBL" id="KAA8826911.1"/>
    </source>
</evidence>
<dbReference type="AlphaFoldDB" id="A0A5M9ZH16"/>
<feature type="compositionally biased region" description="Basic and acidic residues" evidence="1">
    <location>
        <begin position="43"/>
        <end position="59"/>
    </location>
</feature>
<reference evidence="2 3" key="1">
    <citation type="journal article" date="2019" name="Syst. Appl. Microbiol.">
        <title>Characterization of Bifidobacterium species in feaces of the Egyptian fruit bat: Description of B. vespertilionis sp. nov. and B. rousetti sp. nov.</title>
        <authorList>
            <person name="Modesto M."/>
            <person name="Satti M."/>
            <person name="Watanabe K."/>
            <person name="Puglisi E."/>
            <person name="Morelli L."/>
            <person name="Huang C.-H."/>
            <person name="Liou J.-S."/>
            <person name="Miyashita M."/>
            <person name="Tamura T."/>
            <person name="Saito S."/>
            <person name="Mori K."/>
            <person name="Huang L."/>
            <person name="Sciavilla P."/>
            <person name="Sandri C."/>
            <person name="Spiezio C."/>
            <person name="Vitali F."/>
            <person name="Cavalieri D."/>
            <person name="Perpetuini G."/>
            <person name="Tofalo R."/>
            <person name="Bonetti A."/>
            <person name="Arita M."/>
            <person name="Mattarelli P."/>
        </authorList>
    </citation>
    <scope>NUCLEOTIDE SEQUENCE [LARGE SCALE GENOMIC DNA]</scope>
    <source>
        <strain evidence="2 3">RST17</strain>
    </source>
</reference>